<evidence type="ECO:0000259" key="1">
    <source>
        <dbReference type="PROSITE" id="PS51782"/>
    </source>
</evidence>
<reference evidence="3" key="1">
    <citation type="journal article" date="2019" name="Int. J. Syst. Evol. Microbiol.">
        <title>The Global Catalogue of Microorganisms (GCM) 10K type strain sequencing project: providing services to taxonomists for standard genome sequencing and annotation.</title>
        <authorList>
            <consortium name="The Broad Institute Genomics Platform"/>
            <consortium name="The Broad Institute Genome Sequencing Center for Infectious Disease"/>
            <person name="Wu L."/>
            <person name="Ma J."/>
        </authorList>
    </citation>
    <scope>NUCLEOTIDE SEQUENCE [LARGE SCALE GENOMIC DNA]</scope>
    <source>
        <strain evidence="3">JCM 18541</strain>
    </source>
</reference>
<dbReference type="PROSITE" id="PS51782">
    <property type="entry name" value="LYSM"/>
    <property type="match status" value="1"/>
</dbReference>
<dbReference type="InterPro" id="IPR036779">
    <property type="entry name" value="LysM_dom_sf"/>
</dbReference>
<gene>
    <name evidence="2" type="ORF">GCM10023352_06810</name>
</gene>
<dbReference type="CDD" id="cd00118">
    <property type="entry name" value="LysM"/>
    <property type="match status" value="1"/>
</dbReference>
<proteinExistence type="predicted"/>
<comment type="caution">
    <text evidence="2">The sequence shown here is derived from an EMBL/GenBank/DDBJ whole genome shotgun (WGS) entry which is preliminary data.</text>
</comment>
<dbReference type="Proteomes" id="UP001500187">
    <property type="component" value="Unassembled WGS sequence"/>
</dbReference>
<dbReference type="Gene3D" id="3.10.350.10">
    <property type="entry name" value="LysM domain"/>
    <property type="match status" value="1"/>
</dbReference>
<protein>
    <recommendedName>
        <fullName evidence="1">LysM domain-containing protein</fullName>
    </recommendedName>
</protein>
<accession>A0ABP9B6K3</accession>
<organism evidence="2 3">
    <name type="scientific">Rothia endophytica</name>
    <dbReference type="NCBI Taxonomy" id="1324766"/>
    <lineage>
        <taxon>Bacteria</taxon>
        <taxon>Bacillati</taxon>
        <taxon>Actinomycetota</taxon>
        <taxon>Actinomycetes</taxon>
        <taxon>Micrococcales</taxon>
        <taxon>Micrococcaceae</taxon>
        <taxon>Rothia</taxon>
    </lineage>
</organism>
<keyword evidence="3" id="KW-1185">Reference proteome</keyword>
<evidence type="ECO:0000313" key="3">
    <source>
        <dbReference type="Proteomes" id="UP001500187"/>
    </source>
</evidence>
<name>A0ABP9B6K3_9MICC</name>
<dbReference type="EMBL" id="BAABKP010000001">
    <property type="protein sequence ID" value="GAA4791335.1"/>
    <property type="molecule type" value="Genomic_DNA"/>
</dbReference>
<dbReference type="InterPro" id="IPR018392">
    <property type="entry name" value="LysM"/>
</dbReference>
<evidence type="ECO:0000313" key="2">
    <source>
        <dbReference type="EMBL" id="GAA4791335.1"/>
    </source>
</evidence>
<dbReference type="Pfam" id="PF01476">
    <property type="entry name" value="LysM"/>
    <property type="match status" value="1"/>
</dbReference>
<sequence length="103" mass="11164">MEVTVTKTSQRTQLSPLFGGLRKSVEAPRASSQDNDPVALVSPRVYIIQPSDTLWSIAEQHLPATASGSEVLNLVHSIQSANSKDIPTLESFIYPGQSITLPF</sequence>
<feature type="domain" description="LysM" evidence="1">
    <location>
        <begin position="44"/>
        <end position="101"/>
    </location>
</feature>